<dbReference type="EMBL" id="JABCKI010005881">
    <property type="protein sequence ID" value="KAG5636894.1"/>
    <property type="molecule type" value="Genomic_DNA"/>
</dbReference>
<comment type="caution">
    <text evidence="2">The sequence shown here is derived from an EMBL/GenBank/DDBJ whole genome shotgun (WGS) entry which is preliminary data.</text>
</comment>
<protein>
    <submittedName>
        <fullName evidence="2">Uncharacterized protein</fullName>
    </submittedName>
</protein>
<dbReference type="AlphaFoldDB" id="A0A9P7FRB0"/>
<feature type="region of interest" description="Disordered" evidence="1">
    <location>
        <begin position="108"/>
        <end position="135"/>
    </location>
</feature>
<reference evidence="2" key="2">
    <citation type="submission" date="2021-10" db="EMBL/GenBank/DDBJ databases">
        <title>Phylogenomics reveals ancestral predisposition of the termite-cultivated fungus Termitomyces towards a domesticated lifestyle.</title>
        <authorList>
            <person name="Auxier B."/>
            <person name="Grum-Grzhimaylo A."/>
            <person name="Cardenas M.E."/>
            <person name="Lodge J.D."/>
            <person name="Laessoe T."/>
            <person name="Pedersen O."/>
            <person name="Smith M.E."/>
            <person name="Kuyper T.W."/>
            <person name="Franco-Molano E.A."/>
            <person name="Baroni T.J."/>
            <person name="Aanen D.K."/>
        </authorList>
    </citation>
    <scope>NUCLEOTIDE SEQUENCE</scope>
    <source>
        <strain evidence="2">D49</strain>
    </source>
</reference>
<name>A0A9P7FRB0_9AGAR</name>
<keyword evidence="3" id="KW-1185">Reference proteome</keyword>
<sequence>YLATYLHANIWISITLKYGFSMRHLSSFYPKELQFHPRKKTVEERLKQISTTLPGFERLSSPAAEVREERSKLKDEIQDGVSQRKIWSARVTEIEKLIKDLKSNELQGVGARDSRAPSTPRRGVGNLPASLPCTPTKDLTPLRFSSIDSNHTDLPTISEENTTDMEGLPAEVDVTILDNEEYLGQLLDWQPTSSQAEELQARFQEIFTDN</sequence>
<organism evidence="2 3">
    <name type="scientific">Sphagnurus paluster</name>
    <dbReference type="NCBI Taxonomy" id="117069"/>
    <lineage>
        <taxon>Eukaryota</taxon>
        <taxon>Fungi</taxon>
        <taxon>Dikarya</taxon>
        <taxon>Basidiomycota</taxon>
        <taxon>Agaricomycotina</taxon>
        <taxon>Agaricomycetes</taxon>
        <taxon>Agaricomycetidae</taxon>
        <taxon>Agaricales</taxon>
        <taxon>Tricholomatineae</taxon>
        <taxon>Lyophyllaceae</taxon>
        <taxon>Sphagnurus</taxon>
    </lineage>
</organism>
<dbReference type="OrthoDB" id="10623444at2759"/>
<accession>A0A9P7FRB0</accession>
<evidence type="ECO:0000256" key="1">
    <source>
        <dbReference type="SAM" id="MobiDB-lite"/>
    </source>
</evidence>
<proteinExistence type="predicted"/>
<reference evidence="2" key="1">
    <citation type="submission" date="2021-02" db="EMBL/GenBank/DDBJ databases">
        <authorList>
            <person name="Nieuwenhuis M."/>
            <person name="Van De Peppel L.J.J."/>
        </authorList>
    </citation>
    <scope>NUCLEOTIDE SEQUENCE</scope>
    <source>
        <strain evidence="2">D49</strain>
    </source>
</reference>
<evidence type="ECO:0000313" key="2">
    <source>
        <dbReference type="EMBL" id="KAG5636894.1"/>
    </source>
</evidence>
<dbReference type="Proteomes" id="UP000717328">
    <property type="component" value="Unassembled WGS sequence"/>
</dbReference>
<feature type="non-terminal residue" evidence="2">
    <location>
        <position position="1"/>
    </location>
</feature>
<gene>
    <name evidence="2" type="ORF">H0H81_006480</name>
</gene>
<evidence type="ECO:0000313" key="3">
    <source>
        <dbReference type="Proteomes" id="UP000717328"/>
    </source>
</evidence>